<organism evidence="3 4">
    <name type="scientific">Sphingomonas daechungensis</name>
    <dbReference type="NCBI Taxonomy" id="1176646"/>
    <lineage>
        <taxon>Bacteria</taxon>
        <taxon>Pseudomonadati</taxon>
        <taxon>Pseudomonadota</taxon>
        <taxon>Alphaproteobacteria</taxon>
        <taxon>Sphingomonadales</taxon>
        <taxon>Sphingomonadaceae</taxon>
        <taxon>Sphingomonas</taxon>
    </lineage>
</organism>
<evidence type="ECO:0000313" key="4">
    <source>
        <dbReference type="Proteomes" id="UP000516134"/>
    </source>
</evidence>
<evidence type="ECO:0000256" key="1">
    <source>
        <dbReference type="ARBA" id="ARBA00023125"/>
    </source>
</evidence>
<keyword evidence="4" id="KW-1185">Reference proteome</keyword>
<keyword evidence="1" id="KW-0238">DNA-binding</keyword>
<reference evidence="3 4" key="1">
    <citation type="submission" date="2020-08" db="EMBL/GenBank/DDBJ databases">
        <title>Genome sequence of Sphingomonas daechungensis KACC 18115T.</title>
        <authorList>
            <person name="Hyun D.-W."/>
            <person name="Bae J.-W."/>
        </authorList>
    </citation>
    <scope>NUCLEOTIDE SEQUENCE [LARGE SCALE GENOMIC DNA]</scope>
    <source>
        <strain evidence="3 4">KACC 18115</strain>
    </source>
</reference>
<dbReference type="Proteomes" id="UP000516134">
    <property type="component" value="Chromosome"/>
</dbReference>
<proteinExistence type="predicted"/>
<protein>
    <submittedName>
        <fullName evidence="3">Cupin domain-containing protein</fullName>
    </submittedName>
</protein>
<dbReference type="InterPro" id="IPR032783">
    <property type="entry name" value="AraC_lig"/>
</dbReference>
<dbReference type="SUPFAM" id="SSF51182">
    <property type="entry name" value="RmlC-like cupins"/>
    <property type="match status" value="1"/>
</dbReference>
<evidence type="ECO:0000313" key="3">
    <source>
        <dbReference type="EMBL" id="QNP43342.1"/>
    </source>
</evidence>
<accession>A0ABX6T0I2</accession>
<dbReference type="EMBL" id="CP060780">
    <property type="protein sequence ID" value="QNP43342.1"/>
    <property type="molecule type" value="Genomic_DNA"/>
</dbReference>
<evidence type="ECO:0000259" key="2">
    <source>
        <dbReference type="Pfam" id="PF12852"/>
    </source>
</evidence>
<name>A0ABX6T0I2_9SPHN</name>
<dbReference type="InterPro" id="IPR011051">
    <property type="entry name" value="RmlC_Cupin_sf"/>
</dbReference>
<sequence>MDVLTDILASLRLTGGVVIDAQTRGDFCLLSRFKDEDSERFQVRADELVAYHYIRSGRLYASVDGEPPITLNPGDIVLLPRNDVHLLYTRPGLTPIDSHEVIEAAPNGPARVLIDNGGTQSIFTAAFWAFRRRTIRCSTACPRCSSWIRATMRIRTGSKHPCACSTRRGSRRRWWPESPSFSSPRPSGDTWTGCQGASAAGWLASRIRPSRRRWPLFTAATPRNSTLRLSRARPAYPGPSWASCSPN</sequence>
<dbReference type="Pfam" id="PF12852">
    <property type="entry name" value="Cupin_6"/>
    <property type="match status" value="1"/>
</dbReference>
<feature type="domain" description="AraC-type transcription regulator ligand-binding" evidence="2">
    <location>
        <begin position="2"/>
        <end position="130"/>
    </location>
</feature>
<gene>
    <name evidence="3" type="ORF">H9L15_00190</name>
</gene>